<comment type="caution">
    <text evidence="11">The sequence shown here is derived from an EMBL/GenBank/DDBJ whole genome shotgun (WGS) entry which is preliminary data.</text>
</comment>
<evidence type="ECO:0000256" key="1">
    <source>
        <dbReference type="ARBA" id="ARBA00022516"/>
    </source>
</evidence>
<evidence type="ECO:0000256" key="5">
    <source>
        <dbReference type="ARBA" id="ARBA00023098"/>
    </source>
</evidence>
<evidence type="ECO:0000256" key="6">
    <source>
        <dbReference type="ARBA" id="ARBA00023315"/>
    </source>
</evidence>
<dbReference type="AlphaFoldDB" id="A0A7V5RQ57"/>
<comment type="pathway">
    <text evidence="7">Bacterial outer membrane biogenesis; LPS lipid A biosynthesis.</text>
</comment>
<name>A0A7V5RQ57_CALAY</name>
<evidence type="ECO:0000256" key="8">
    <source>
        <dbReference type="SAM" id="Coils"/>
    </source>
</evidence>
<evidence type="ECO:0000256" key="3">
    <source>
        <dbReference type="ARBA" id="ARBA00022679"/>
    </source>
</evidence>
<dbReference type="Pfam" id="PF04613">
    <property type="entry name" value="LpxD"/>
    <property type="match status" value="1"/>
</dbReference>
<proteinExistence type="inferred from homology"/>
<dbReference type="NCBIfam" id="TIGR01853">
    <property type="entry name" value="lipid_A_lpxD"/>
    <property type="match status" value="1"/>
</dbReference>
<keyword evidence="3 7" id="KW-0808">Transferase</keyword>
<dbReference type="GO" id="GO:0103118">
    <property type="term" value="F:UDP-3-O-[(3R)-3-hydroxyacyl]-glucosamine N-acyltransferase activity"/>
    <property type="evidence" value="ECO:0007669"/>
    <property type="project" value="UniProtKB-EC"/>
</dbReference>
<dbReference type="InterPro" id="IPR056729">
    <property type="entry name" value="GMPPB_C"/>
</dbReference>
<keyword evidence="2 7" id="KW-0441">Lipid A biosynthesis</keyword>
<dbReference type="HAMAP" id="MF_00523">
    <property type="entry name" value="LpxD"/>
    <property type="match status" value="1"/>
</dbReference>
<keyword evidence="5 7" id="KW-0443">Lipid metabolism</keyword>
<evidence type="ECO:0000259" key="10">
    <source>
        <dbReference type="Pfam" id="PF25087"/>
    </source>
</evidence>
<dbReference type="Pfam" id="PF00132">
    <property type="entry name" value="Hexapep"/>
    <property type="match status" value="1"/>
</dbReference>
<dbReference type="GO" id="GO:0016410">
    <property type="term" value="F:N-acyltransferase activity"/>
    <property type="evidence" value="ECO:0007669"/>
    <property type="project" value="InterPro"/>
</dbReference>
<evidence type="ECO:0000256" key="7">
    <source>
        <dbReference type="HAMAP-Rule" id="MF_00523"/>
    </source>
</evidence>
<dbReference type="Pfam" id="PF14602">
    <property type="entry name" value="Hexapep_2"/>
    <property type="match status" value="1"/>
</dbReference>
<evidence type="ECO:0000256" key="2">
    <source>
        <dbReference type="ARBA" id="ARBA00022556"/>
    </source>
</evidence>
<dbReference type="InterPro" id="IPR001451">
    <property type="entry name" value="Hexapep"/>
</dbReference>
<feature type="coiled-coil region" evidence="8">
    <location>
        <begin position="321"/>
        <end position="348"/>
    </location>
</feature>
<keyword evidence="1 7" id="KW-0444">Lipid biosynthesis</keyword>
<dbReference type="PANTHER" id="PTHR43378:SF2">
    <property type="entry name" value="UDP-3-O-ACYLGLUCOSAMINE N-ACYLTRANSFERASE 1, MITOCHONDRIAL-RELATED"/>
    <property type="match status" value="1"/>
</dbReference>
<evidence type="ECO:0000259" key="9">
    <source>
        <dbReference type="Pfam" id="PF04613"/>
    </source>
</evidence>
<dbReference type="Pfam" id="PF25087">
    <property type="entry name" value="GMPPB_C"/>
    <property type="match status" value="1"/>
</dbReference>
<comment type="similarity">
    <text evidence="7">Belongs to the transferase hexapeptide repeat family. LpxD subfamily.</text>
</comment>
<keyword evidence="6 7" id="KW-0012">Acyltransferase</keyword>
<dbReference type="Gene3D" id="2.160.10.10">
    <property type="entry name" value="Hexapeptide repeat proteins"/>
    <property type="match status" value="1"/>
</dbReference>
<feature type="domain" description="UDP-3-O-[3-hydroxymyristoyl] glucosamine N-acyltransferase non-repeat region" evidence="9">
    <location>
        <begin position="21"/>
        <end position="86"/>
    </location>
</feature>
<dbReference type="InterPro" id="IPR011004">
    <property type="entry name" value="Trimer_LpxA-like_sf"/>
</dbReference>
<sequence length="348" mass="37380">MRMTLSEIAQLINGELHGAGDVLISGPAKIEEAGDGEISFISSKKYKHFLDSTRAAALIVDQEYDNLKTPHIRVKDAYVGFLYVLKAYAPEKTHSFEGISPKAHIEKSATIGEDCAIAPLVFVGENCRIGKRCVLHPGVVLSGHVTVGDDCILYPNVSVRENCVIGNRVIIHNGSVIGSDGFGFAPQKDKYIKIPQIGHVVIGDDVELGANVTIDRATMGTTVIEKGVKLDNLVQVAHNCIIGAHTVIAAQSGVAGSTKVGRHVTVAGQVGINGHITVGDNNIIGAKSGVTKSTKNDEILLGMPAVPMMQKKRIDVSLKHLPDTMKKINNLENEIIELRELIEKIHGR</sequence>
<reference evidence="11" key="1">
    <citation type="journal article" date="2020" name="mSystems">
        <title>Genome- and Community-Level Interaction Insights into Carbon Utilization and Element Cycling Functions of Hydrothermarchaeota in Hydrothermal Sediment.</title>
        <authorList>
            <person name="Zhou Z."/>
            <person name="Liu Y."/>
            <person name="Xu W."/>
            <person name="Pan J."/>
            <person name="Luo Z.H."/>
            <person name="Li M."/>
        </authorList>
    </citation>
    <scope>NUCLEOTIDE SEQUENCE [LARGE SCALE GENOMIC DNA]</scope>
    <source>
        <strain evidence="11">HyVt-460</strain>
    </source>
</reference>
<organism evidence="11">
    <name type="scientific">Caldithrix abyssi</name>
    <dbReference type="NCBI Taxonomy" id="187145"/>
    <lineage>
        <taxon>Bacteria</taxon>
        <taxon>Pseudomonadati</taxon>
        <taxon>Calditrichota</taxon>
        <taxon>Calditrichia</taxon>
        <taxon>Calditrichales</taxon>
        <taxon>Calditrichaceae</taxon>
        <taxon>Caldithrix</taxon>
    </lineage>
</organism>
<feature type="active site" description="Proton acceptor" evidence="7">
    <location>
        <position position="238"/>
    </location>
</feature>
<gene>
    <name evidence="7 11" type="primary">lpxD</name>
    <name evidence="11" type="ORF">ENJ15_06085</name>
</gene>
<dbReference type="NCBIfam" id="NF002060">
    <property type="entry name" value="PRK00892.1"/>
    <property type="match status" value="1"/>
</dbReference>
<comment type="function">
    <text evidence="7">Catalyzes the N-acylation of UDP-3-O-acylglucosamine using 3-hydroxyacyl-ACP as the acyl donor. Is involved in the biosynthesis of lipid A, a phosphorylated glycolipid that anchors the lipopolysaccharide to the outer membrane of the cell.</text>
</comment>
<feature type="domain" description="Mannose-1-phosphate guanyltransferase C-terminal" evidence="10">
    <location>
        <begin position="100"/>
        <end position="180"/>
    </location>
</feature>
<evidence type="ECO:0000313" key="11">
    <source>
        <dbReference type="EMBL" id="HHM02564.1"/>
    </source>
</evidence>
<dbReference type="InterPro" id="IPR020573">
    <property type="entry name" value="UDP_GlcNAc_AcTrfase_non-rep"/>
</dbReference>
<dbReference type="GO" id="GO:0016020">
    <property type="term" value="C:membrane"/>
    <property type="evidence" value="ECO:0007669"/>
    <property type="project" value="GOC"/>
</dbReference>
<dbReference type="SUPFAM" id="SSF51161">
    <property type="entry name" value="Trimeric LpxA-like enzymes"/>
    <property type="match status" value="1"/>
</dbReference>
<comment type="catalytic activity">
    <reaction evidence="7">
        <text>a UDP-3-O-[(3R)-3-hydroxyacyl]-alpha-D-glucosamine + a (3R)-hydroxyacyl-[ACP] = a UDP-2-N,3-O-bis[(3R)-3-hydroxyacyl]-alpha-D-glucosamine + holo-[ACP] + H(+)</text>
        <dbReference type="Rhea" id="RHEA:53836"/>
        <dbReference type="Rhea" id="RHEA-COMP:9685"/>
        <dbReference type="Rhea" id="RHEA-COMP:9945"/>
        <dbReference type="ChEBI" id="CHEBI:15378"/>
        <dbReference type="ChEBI" id="CHEBI:64479"/>
        <dbReference type="ChEBI" id="CHEBI:78827"/>
        <dbReference type="ChEBI" id="CHEBI:137740"/>
        <dbReference type="ChEBI" id="CHEBI:137748"/>
        <dbReference type="EC" id="2.3.1.191"/>
    </reaction>
</comment>
<dbReference type="GO" id="GO:0009245">
    <property type="term" value="P:lipid A biosynthetic process"/>
    <property type="evidence" value="ECO:0007669"/>
    <property type="project" value="UniProtKB-UniRule"/>
</dbReference>
<dbReference type="UniPathway" id="UPA00973"/>
<dbReference type="InterPro" id="IPR007691">
    <property type="entry name" value="LpxD"/>
</dbReference>
<protein>
    <recommendedName>
        <fullName evidence="7">UDP-3-O-acylglucosamine N-acyltransferase</fullName>
        <ecNumber evidence="7">2.3.1.191</ecNumber>
    </recommendedName>
</protein>
<keyword evidence="4 7" id="KW-0677">Repeat</keyword>
<dbReference type="CDD" id="cd03352">
    <property type="entry name" value="LbH_LpxD"/>
    <property type="match status" value="1"/>
</dbReference>
<comment type="subunit">
    <text evidence="7">Homotrimer.</text>
</comment>
<dbReference type="EMBL" id="DRLI01000235">
    <property type="protein sequence ID" value="HHM02564.1"/>
    <property type="molecule type" value="Genomic_DNA"/>
</dbReference>
<dbReference type="Gene3D" id="3.40.1390.10">
    <property type="entry name" value="MurE/MurF, N-terminal domain"/>
    <property type="match status" value="1"/>
</dbReference>
<evidence type="ECO:0000256" key="4">
    <source>
        <dbReference type="ARBA" id="ARBA00022737"/>
    </source>
</evidence>
<dbReference type="Proteomes" id="UP000885771">
    <property type="component" value="Unassembled WGS sequence"/>
</dbReference>
<accession>A0A7V5RQ57</accession>
<dbReference type="PANTHER" id="PTHR43378">
    <property type="entry name" value="UDP-3-O-ACYLGLUCOSAMINE N-ACYLTRANSFERASE"/>
    <property type="match status" value="1"/>
</dbReference>
<dbReference type="EC" id="2.3.1.191" evidence="7"/>
<keyword evidence="8" id="KW-0175">Coiled coil</keyword>